<protein>
    <submittedName>
        <fullName evidence="2">Protein CBG23708</fullName>
    </submittedName>
</protein>
<dbReference type="HOGENOM" id="CLU_1908550_0_0_1"/>
<gene>
    <name evidence="2 4" type="ORF">CBG23708</name>
    <name evidence="2" type="ORF">CBG_23708</name>
</gene>
<proteinExistence type="predicted"/>
<feature type="region of interest" description="Disordered" evidence="1">
    <location>
        <begin position="95"/>
        <end position="133"/>
    </location>
</feature>
<dbReference type="AlphaFoldDB" id="A8WJ44"/>
<dbReference type="KEGG" id="cbr:CBG_23708"/>
<dbReference type="EMBL" id="HE601102">
    <property type="protein sequence ID" value="CAP20488.1"/>
    <property type="molecule type" value="Genomic_DNA"/>
</dbReference>
<dbReference type="FunCoup" id="A8WJ44">
    <property type="interactions" value="788"/>
</dbReference>
<evidence type="ECO:0000313" key="2">
    <source>
        <dbReference type="EMBL" id="CAP20488.1"/>
    </source>
</evidence>
<dbReference type="Proteomes" id="UP000008549">
    <property type="component" value="Unassembled WGS sequence"/>
</dbReference>
<sequence length="133" mass="15485">MSPISAVQSFSKVKFSEFQFLTYTFLSKRIPKEAIFRSLVSKKKSRWPVFSDSINRKKFCLKNGFIYSNPSEKMFHVQMEIHSFNSDLDLKKCAMGGPKMPEKSENSNGSQKLMDRALEEKRKGFKRHNTAYL</sequence>
<dbReference type="InParanoid" id="A8WJ44"/>
<keyword evidence="3" id="KW-1185">Reference proteome</keyword>
<evidence type="ECO:0000256" key="1">
    <source>
        <dbReference type="SAM" id="MobiDB-lite"/>
    </source>
</evidence>
<accession>A8WJ44</accession>
<dbReference type="RefSeq" id="XP_002638653.1">
    <property type="nucleotide sequence ID" value="XM_002638607.1"/>
</dbReference>
<name>A8WJ44_CAEBR</name>
<feature type="compositionally biased region" description="Basic and acidic residues" evidence="1">
    <location>
        <begin position="113"/>
        <end position="122"/>
    </location>
</feature>
<dbReference type="WormBase" id="CBG23708">
    <property type="protein sequence ID" value="CBP49179"/>
    <property type="gene ID" value="WBGene00041991"/>
</dbReference>
<reference evidence="2 3" key="2">
    <citation type="journal article" date="2011" name="PLoS Genet.">
        <title>Caenorhabditis briggsae recombinant inbred line genotypes reveal inter-strain incompatibility and the evolution of recombination.</title>
        <authorList>
            <person name="Ross J.A."/>
            <person name="Koboldt D.C."/>
            <person name="Staisch J.E."/>
            <person name="Chamberlin H.M."/>
            <person name="Gupta B.P."/>
            <person name="Miller R.D."/>
            <person name="Baird S.E."/>
            <person name="Haag E.S."/>
        </authorList>
    </citation>
    <scope>NUCLEOTIDE SEQUENCE [LARGE SCALE GENOMIC DNA]</scope>
    <source>
        <strain evidence="2 3">AF16</strain>
    </source>
</reference>
<dbReference type="CTD" id="8580650"/>
<reference evidence="2 3" key="1">
    <citation type="journal article" date="2003" name="PLoS Biol.">
        <title>The genome sequence of Caenorhabditis briggsae: a platform for comparative genomics.</title>
        <authorList>
            <person name="Stein L.D."/>
            <person name="Bao Z."/>
            <person name="Blasiar D."/>
            <person name="Blumenthal T."/>
            <person name="Brent M.R."/>
            <person name="Chen N."/>
            <person name="Chinwalla A."/>
            <person name="Clarke L."/>
            <person name="Clee C."/>
            <person name="Coghlan A."/>
            <person name="Coulson A."/>
            <person name="D'Eustachio P."/>
            <person name="Fitch D.H."/>
            <person name="Fulton L.A."/>
            <person name="Fulton R.E."/>
            <person name="Griffiths-Jones S."/>
            <person name="Harris T.W."/>
            <person name="Hillier L.W."/>
            <person name="Kamath R."/>
            <person name="Kuwabara P.E."/>
            <person name="Mardis E.R."/>
            <person name="Marra M.A."/>
            <person name="Miner T.L."/>
            <person name="Minx P."/>
            <person name="Mullikin J.C."/>
            <person name="Plumb R.W."/>
            <person name="Rogers J."/>
            <person name="Schein J.E."/>
            <person name="Sohrmann M."/>
            <person name="Spieth J."/>
            <person name="Stajich J.E."/>
            <person name="Wei C."/>
            <person name="Willey D."/>
            <person name="Wilson R.K."/>
            <person name="Durbin R."/>
            <person name="Waterston R.H."/>
        </authorList>
    </citation>
    <scope>NUCLEOTIDE SEQUENCE [LARGE SCALE GENOMIC DNA]</scope>
    <source>
        <strain evidence="2 3">AF16</strain>
    </source>
</reference>
<feature type="compositionally biased region" description="Basic residues" evidence="1">
    <location>
        <begin position="123"/>
        <end position="133"/>
    </location>
</feature>
<organism evidence="2 3">
    <name type="scientific">Caenorhabditis briggsae</name>
    <dbReference type="NCBI Taxonomy" id="6238"/>
    <lineage>
        <taxon>Eukaryota</taxon>
        <taxon>Metazoa</taxon>
        <taxon>Ecdysozoa</taxon>
        <taxon>Nematoda</taxon>
        <taxon>Chromadorea</taxon>
        <taxon>Rhabditida</taxon>
        <taxon>Rhabditina</taxon>
        <taxon>Rhabditomorpha</taxon>
        <taxon>Rhabditoidea</taxon>
        <taxon>Rhabditidae</taxon>
        <taxon>Peloderinae</taxon>
        <taxon>Caenorhabditis</taxon>
    </lineage>
</organism>
<evidence type="ECO:0000313" key="3">
    <source>
        <dbReference type="Proteomes" id="UP000008549"/>
    </source>
</evidence>
<evidence type="ECO:0000313" key="4">
    <source>
        <dbReference type="WormBase" id="CBG23708"/>
    </source>
</evidence>
<dbReference type="GeneID" id="8580650"/>
<dbReference type="eggNOG" id="ENOG502TIZC">
    <property type="taxonomic scope" value="Eukaryota"/>
</dbReference>